<evidence type="ECO:0000313" key="3">
    <source>
        <dbReference type="Proteomes" id="UP000437017"/>
    </source>
</evidence>
<reference evidence="2 3" key="1">
    <citation type="journal article" date="2019" name="PLoS ONE">
        <title>Genomic analyses reveal an absence of contemporary introgressive admixture between fin whales and blue whales, despite known hybrids.</title>
        <authorList>
            <person name="Westbury M.V."/>
            <person name="Petersen B."/>
            <person name="Lorenzen E.D."/>
        </authorList>
    </citation>
    <scope>NUCLEOTIDE SEQUENCE [LARGE SCALE GENOMIC DNA]</scope>
    <source>
        <strain evidence="2">FinWhale-01</strain>
    </source>
</reference>
<proteinExistence type="predicted"/>
<feature type="region of interest" description="Disordered" evidence="1">
    <location>
        <begin position="1"/>
        <end position="40"/>
    </location>
</feature>
<dbReference type="Proteomes" id="UP000437017">
    <property type="component" value="Unassembled WGS sequence"/>
</dbReference>
<dbReference type="AlphaFoldDB" id="A0A643BLG9"/>
<organism evidence="2 3">
    <name type="scientific">Balaenoptera physalus</name>
    <name type="common">Fin whale</name>
    <name type="synonym">Balaena physalus</name>
    <dbReference type="NCBI Taxonomy" id="9770"/>
    <lineage>
        <taxon>Eukaryota</taxon>
        <taxon>Metazoa</taxon>
        <taxon>Chordata</taxon>
        <taxon>Craniata</taxon>
        <taxon>Vertebrata</taxon>
        <taxon>Euteleostomi</taxon>
        <taxon>Mammalia</taxon>
        <taxon>Eutheria</taxon>
        <taxon>Laurasiatheria</taxon>
        <taxon>Artiodactyla</taxon>
        <taxon>Whippomorpha</taxon>
        <taxon>Cetacea</taxon>
        <taxon>Mysticeti</taxon>
        <taxon>Balaenopteridae</taxon>
        <taxon>Balaenoptera</taxon>
    </lineage>
</organism>
<name>A0A643BLG9_BALPH</name>
<keyword evidence="3" id="KW-1185">Reference proteome</keyword>
<feature type="compositionally biased region" description="Polar residues" evidence="1">
    <location>
        <begin position="31"/>
        <end position="40"/>
    </location>
</feature>
<gene>
    <name evidence="2" type="ORF">E2I00_017430</name>
</gene>
<evidence type="ECO:0000256" key="1">
    <source>
        <dbReference type="SAM" id="MobiDB-lite"/>
    </source>
</evidence>
<protein>
    <submittedName>
        <fullName evidence="2">Uncharacterized protein</fullName>
    </submittedName>
</protein>
<comment type="caution">
    <text evidence="2">The sequence shown here is derived from an EMBL/GenBank/DDBJ whole genome shotgun (WGS) entry which is preliminary data.</text>
</comment>
<accession>A0A643BLG9</accession>
<evidence type="ECO:0000313" key="2">
    <source>
        <dbReference type="EMBL" id="KAB0388816.1"/>
    </source>
</evidence>
<sequence>MPGRQEPKQNKKRKEKKGKENLPGRAPGPTAWQQLLQLRP</sequence>
<dbReference type="EMBL" id="SGJD01010951">
    <property type="protein sequence ID" value="KAB0388816.1"/>
    <property type="molecule type" value="Genomic_DNA"/>
</dbReference>